<dbReference type="InterPro" id="IPR003604">
    <property type="entry name" value="Matrin/U1-like-C_Znf_C2H2"/>
</dbReference>
<keyword evidence="5" id="KW-0677">Repeat</keyword>
<keyword evidence="7" id="KW-0862">Zinc</keyword>
<dbReference type="PROSITE" id="PS50157">
    <property type="entry name" value="ZINC_FINGER_C2H2_2"/>
    <property type="match status" value="1"/>
</dbReference>
<dbReference type="SMART" id="SM00451">
    <property type="entry name" value="ZnF_U1"/>
    <property type="match status" value="2"/>
</dbReference>
<evidence type="ECO:0000313" key="13">
    <source>
        <dbReference type="Proteomes" id="UP001187531"/>
    </source>
</evidence>
<dbReference type="GO" id="GO:0030687">
    <property type="term" value="C:preribosome, large subunit precursor"/>
    <property type="evidence" value="ECO:0007669"/>
    <property type="project" value="TreeGrafter"/>
</dbReference>
<dbReference type="PANTHER" id="PTHR13182:SF8">
    <property type="entry name" value="CYTOPLASMIC 60S SUBUNIT BIOGENESIS FACTOR ZNF622"/>
    <property type="match status" value="1"/>
</dbReference>
<evidence type="ECO:0000256" key="3">
    <source>
        <dbReference type="ARBA" id="ARBA00022517"/>
    </source>
</evidence>
<dbReference type="SUPFAM" id="SSF57667">
    <property type="entry name" value="beta-beta-alpha zinc fingers"/>
    <property type="match status" value="2"/>
</dbReference>
<evidence type="ECO:0000256" key="6">
    <source>
        <dbReference type="ARBA" id="ARBA00022771"/>
    </source>
</evidence>
<dbReference type="Pfam" id="PF12756">
    <property type="entry name" value="zf-C2H2_2"/>
    <property type="match status" value="1"/>
</dbReference>
<dbReference type="InterPro" id="IPR022755">
    <property type="entry name" value="Znf_C2H2_jaz"/>
</dbReference>
<evidence type="ECO:0000256" key="1">
    <source>
        <dbReference type="ARBA" id="ARBA00004496"/>
    </source>
</evidence>
<keyword evidence="2" id="KW-0963">Cytoplasm</keyword>
<dbReference type="InterPro" id="IPR040025">
    <property type="entry name" value="Znf622/Rei1/Reh1"/>
</dbReference>
<feature type="domain" description="C2H2-type" evidence="11">
    <location>
        <begin position="68"/>
        <end position="97"/>
    </location>
</feature>
<gene>
    <name evidence="12" type="ORF">QYM36_014908</name>
</gene>
<dbReference type="InterPro" id="IPR013087">
    <property type="entry name" value="Znf_C2H2_type"/>
</dbReference>
<dbReference type="Proteomes" id="UP001187531">
    <property type="component" value="Unassembled WGS sequence"/>
</dbReference>
<dbReference type="SMART" id="SM00355">
    <property type="entry name" value="ZnF_C2H2"/>
    <property type="match status" value="4"/>
</dbReference>
<evidence type="ECO:0000256" key="7">
    <source>
        <dbReference type="ARBA" id="ARBA00022833"/>
    </source>
</evidence>
<evidence type="ECO:0000256" key="2">
    <source>
        <dbReference type="ARBA" id="ARBA00022490"/>
    </source>
</evidence>
<comment type="similarity">
    <text evidence="8">Belongs to the REI1 family.</text>
</comment>
<evidence type="ECO:0000256" key="5">
    <source>
        <dbReference type="ARBA" id="ARBA00022737"/>
    </source>
</evidence>
<dbReference type="Pfam" id="PF12171">
    <property type="entry name" value="zf-C2H2_jaz"/>
    <property type="match status" value="1"/>
</dbReference>
<proteinExistence type="inferred from homology"/>
<evidence type="ECO:0000259" key="11">
    <source>
        <dbReference type="PROSITE" id="PS50157"/>
    </source>
</evidence>
<dbReference type="PANTHER" id="PTHR13182">
    <property type="entry name" value="ZINC FINGER PROTEIN 622"/>
    <property type="match status" value="1"/>
</dbReference>
<dbReference type="InterPro" id="IPR036236">
    <property type="entry name" value="Znf_C2H2_sf"/>
</dbReference>
<dbReference type="EMBL" id="JAVRJZ010000019">
    <property type="protein sequence ID" value="KAK2707039.1"/>
    <property type="molecule type" value="Genomic_DNA"/>
</dbReference>
<feature type="compositionally biased region" description="Acidic residues" evidence="10">
    <location>
        <begin position="137"/>
        <end position="156"/>
    </location>
</feature>
<accession>A0AA88KYR9</accession>
<evidence type="ECO:0000256" key="8">
    <source>
        <dbReference type="ARBA" id="ARBA00034126"/>
    </source>
</evidence>
<feature type="compositionally biased region" description="Basic and acidic residues" evidence="10">
    <location>
        <begin position="111"/>
        <end position="121"/>
    </location>
</feature>
<dbReference type="AlphaFoldDB" id="A0AA88KYR9"/>
<protein>
    <recommendedName>
        <fullName evidence="11">C2H2-type domain-containing protein</fullName>
    </recommendedName>
</protein>
<dbReference type="GO" id="GO:0005737">
    <property type="term" value="C:cytoplasm"/>
    <property type="evidence" value="ECO:0007669"/>
    <property type="project" value="UniProtKB-SubCell"/>
</dbReference>
<dbReference type="GO" id="GO:0003676">
    <property type="term" value="F:nucleic acid binding"/>
    <property type="evidence" value="ECO:0007669"/>
    <property type="project" value="InterPro"/>
</dbReference>
<dbReference type="Gene3D" id="3.30.160.60">
    <property type="entry name" value="Classic Zinc Finger"/>
    <property type="match status" value="1"/>
</dbReference>
<evidence type="ECO:0000256" key="10">
    <source>
        <dbReference type="SAM" id="MobiDB-lite"/>
    </source>
</evidence>
<keyword evidence="4" id="KW-0479">Metal-binding</keyword>
<keyword evidence="6 9" id="KW-0863">Zinc-finger</keyword>
<keyword evidence="13" id="KW-1185">Reference proteome</keyword>
<dbReference type="GO" id="GO:0008270">
    <property type="term" value="F:zinc ion binding"/>
    <property type="evidence" value="ECO:0007669"/>
    <property type="project" value="UniProtKB-KW"/>
</dbReference>
<dbReference type="GO" id="GO:0042273">
    <property type="term" value="P:ribosomal large subunit biogenesis"/>
    <property type="evidence" value="ECO:0007669"/>
    <property type="project" value="TreeGrafter"/>
</dbReference>
<dbReference type="InterPro" id="IPR041661">
    <property type="entry name" value="ZN622/Rei1/Reh1_Znf-C2H2"/>
</dbReference>
<dbReference type="PROSITE" id="PS00028">
    <property type="entry name" value="ZINC_FINGER_C2H2_1"/>
    <property type="match status" value="1"/>
</dbReference>
<evidence type="ECO:0000256" key="4">
    <source>
        <dbReference type="ARBA" id="ARBA00022723"/>
    </source>
</evidence>
<organism evidence="12 13">
    <name type="scientific">Artemia franciscana</name>
    <name type="common">Brine shrimp</name>
    <name type="synonym">Artemia sanfranciscana</name>
    <dbReference type="NCBI Taxonomy" id="6661"/>
    <lineage>
        <taxon>Eukaryota</taxon>
        <taxon>Metazoa</taxon>
        <taxon>Ecdysozoa</taxon>
        <taxon>Arthropoda</taxon>
        <taxon>Crustacea</taxon>
        <taxon>Branchiopoda</taxon>
        <taxon>Anostraca</taxon>
        <taxon>Artemiidae</taxon>
        <taxon>Artemia</taxon>
    </lineage>
</organism>
<reference evidence="12" key="1">
    <citation type="submission" date="2023-07" db="EMBL/GenBank/DDBJ databases">
        <title>Chromosome-level genome assembly of Artemia franciscana.</title>
        <authorList>
            <person name="Jo E."/>
        </authorList>
    </citation>
    <scope>NUCLEOTIDE SEQUENCE</scope>
    <source>
        <tissue evidence="12">Whole body</tissue>
    </source>
</reference>
<comment type="caution">
    <text evidence="12">The sequence shown here is derived from an EMBL/GenBank/DDBJ whole genome shotgun (WGS) entry which is preliminary data.</text>
</comment>
<comment type="subcellular location">
    <subcellularLocation>
        <location evidence="1">Cytoplasm</location>
    </subcellularLocation>
</comment>
<evidence type="ECO:0000313" key="12">
    <source>
        <dbReference type="EMBL" id="KAK2707039.1"/>
    </source>
</evidence>
<feature type="region of interest" description="Disordered" evidence="10">
    <location>
        <begin position="94"/>
        <end position="156"/>
    </location>
</feature>
<keyword evidence="3" id="KW-0690">Ribosome biogenesis</keyword>
<name>A0AA88KYR9_ARTSF</name>
<sequence>METMPTFTCLSCLVGFKEPDAQREHFKTDWHRYNLKRKVAELPPVSAETFRQKALTQQNALNTKKQALYCEACRKKFSSNKSFENHTQSYKHIENSKRVLEMNPGELSENDEAKSIKKEEDANQEQMPQKEVAAQQEDTDSEIEEVDSDEWDDEDEIPPDTCLFCLKQSKGPEENIRHMSISHSFFLPDYKYICDIEGLIAYLGQRVGSGKLCLWCGHKGKQFKSLQALQQHMMDKGHMRLFHEGETLMEYEDFYDYSSSYPDAAMADPDEEITDDVLIGDGYEMTLPSGAVIGHRSLFRYYRQKLNPNPRPAPQRKSLPYGISQMKALGWTNEQTSKEVIQRKIRDLNFFKRVVSTKHVQLGVKANRLQKHFRHQVLQ</sequence>
<evidence type="ECO:0000256" key="9">
    <source>
        <dbReference type="PROSITE-ProRule" id="PRU00042"/>
    </source>
</evidence>